<sequence length="166" mass="17674">MLTLVRPNLPPPAPVLPAGYRLRPCSADDVEPLGRRYFDSYDPGVAGATVDEAIADIRAAFAGEYGELWPAASLVATSGEAGEAGEGGIAAAVQVVRRAPWPDTPDCPFVIELFTAPGHRRRGLARALLTGALAVTDRREVALRVAADNGPALALYRELGFRDWRP</sequence>
<accession>A0A8J3Z3Z1</accession>
<reference evidence="2" key="1">
    <citation type="submission" date="2021-01" db="EMBL/GenBank/DDBJ databases">
        <title>Whole genome shotgun sequence of Virgisporangium aurantiacum NBRC 16421.</title>
        <authorList>
            <person name="Komaki H."/>
            <person name="Tamura T."/>
        </authorList>
    </citation>
    <scope>NUCLEOTIDE SEQUENCE</scope>
    <source>
        <strain evidence="2">NBRC 16421</strain>
    </source>
</reference>
<dbReference type="InterPro" id="IPR016181">
    <property type="entry name" value="Acyl_CoA_acyltransferase"/>
</dbReference>
<evidence type="ECO:0000259" key="1">
    <source>
        <dbReference type="PROSITE" id="PS51186"/>
    </source>
</evidence>
<dbReference type="Proteomes" id="UP000612585">
    <property type="component" value="Unassembled WGS sequence"/>
</dbReference>
<proteinExistence type="predicted"/>
<dbReference type="Gene3D" id="3.40.630.30">
    <property type="match status" value="1"/>
</dbReference>
<dbReference type="Pfam" id="PF00583">
    <property type="entry name" value="Acetyltransf_1"/>
    <property type="match status" value="1"/>
</dbReference>
<dbReference type="GO" id="GO:0016747">
    <property type="term" value="F:acyltransferase activity, transferring groups other than amino-acyl groups"/>
    <property type="evidence" value="ECO:0007669"/>
    <property type="project" value="InterPro"/>
</dbReference>
<dbReference type="PROSITE" id="PS51186">
    <property type="entry name" value="GNAT"/>
    <property type="match status" value="1"/>
</dbReference>
<protein>
    <recommendedName>
        <fullName evidence="1">N-acetyltransferase domain-containing protein</fullName>
    </recommendedName>
</protein>
<feature type="domain" description="N-acetyltransferase" evidence="1">
    <location>
        <begin position="20"/>
        <end position="166"/>
    </location>
</feature>
<dbReference type="SUPFAM" id="SSF55729">
    <property type="entry name" value="Acyl-CoA N-acyltransferases (Nat)"/>
    <property type="match status" value="1"/>
</dbReference>
<evidence type="ECO:0000313" key="3">
    <source>
        <dbReference type="Proteomes" id="UP000612585"/>
    </source>
</evidence>
<gene>
    <name evidence="2" type="ORF">Vau01_023710</name>
</gene>
<dbReference type="EMBL" id="BOPG01000012">
    <property type="protein sequence ID" value="GIJ54855.1"/>
    <property type="molecule type" value="Genomic_DNA"/>
</dbReference>
<keyword evidence="3" id="KW-1185">Reference proteome</keyword>
<organism evidence="2 3">
    <name type="scientific">Virgisporangium aurantiacum</name>
    <dbReference type="NCBI Taxonomy" id="175570"/>
    <lineage>
        <taxon>Bacteria</taxon>
        <taxon>Bacillati</taxon>
        <taxon>Actinomycetota</taxon>
        <taxon>Actinomycetes</taxon>
        <taxon>Micromonosporales</taxon>
        <taxon>Micromonosporaceae</taxon>
        <taxon>Virgisporangium</taxon>
    </lineage>
</organism>
<evidence type="ECO:0000313" key="2">
    <source>
        <dbReference type="EMBL" id="GIJ54855.1"/>
    </source>
</evidence>
<dbReference type="CDD" id="cd04301">
    <property type="entry name" value="NAT_SF"/>
    <property type="match status" value="1"/>
</dbReference>
<dbReference type="AlphaFoldDB" id="A0A8J3Z3Z1"/>
<dbReference type="RefSeq" id="WP_203990591.1">
    <property type="nucleotide sequence ID" value="NZ_BOPG01000012.1"/>
</dbReference>
<name>A0A8J3Z3Z1_9ACTN</name>
<dbReference type="InterPro" id="IPR000182">
    <property type="entry name" value="GNAT_dom"/>
</dbReference>
<comment type="caution">
    <text evidence="2">The sequence shown here is derived from an EMBL/GenBank/DDBJ whole genome shotgun (WGS) entry which is preliminary data.</text>
</comment>